<gene>
    <name evidence="2" type="ORF">BaRGS_00038218</name>
</gene>
<name>A0ABD0J7G7_9CAEN</name>
<proteinExistence type="predicted"/>
<accession>A0ABD0J7G7</accession>
<evidence type="ECO:0000256" key="1">
    <source>
        <dbReference type="SAM" id="MobiDB-lite"/>
    </source>
</evidence>
<dbReference type="Proteomes" id="UP001519460">
    <property type="component" value="Unassembled WGS sequence"/>
</dbReference>
<dbReference type="AlphaFoldDB" id="A0ABD0J7G7"/>
<feature type="region of interest" description="Disordered" evidence="1">
    <location>
        <begin position="1"/>
        <end position="22"/>
    </location>
</feature>
<sequence length="94" mass="10490">MPKWPDGNPRKKKKAGHISGGLPNNCRGPRPLMYDTIIRLSVMVCSFSRTLCIRMTPSGRLGGHRLTPLQRNPARSPDIACDQVNMELVPLRLV</sequence>
<comment type="caution">
    <text evidence="2">The sequence shown here is derived from an EMBL/GenBank/DDBJ whole genome shotgun (WGS) entry which is preliminary data.</text>
</comment>
<protein>
    <submittedName>
        <fullName evidence="2">Uncharacterized protein</fullName>
    </submittedName>
</protein>
<organism evidence="2 3">
    <name type="scientific">Batillaria attramentaria</name>
    <dbReference type="NCBI Taxonomy" id="370345"/>
    <lineage>
        <taxon>Eukaryota</taxon>
        <taxon>Metazoa</taxon>
        <taxon>Spiralia</taxon>
        <taxon>Lophotrochozoa</taxon>
        <taxon>Mollusca</taxon>
        <taxon>Gastropoda</taxon>
        <taxon>Caenogastropoda</taxon>
        <taxon>Sorbeoconcha</taxon>
        <taxon>Cerithioidea</taxon>
        <taxon>Batillariidae</taxon>
        <taxon>Batillaria</taxon>
    </lineage>
</organism>
<evidence type="ECO:0000313" key="2">
    <source>
        <dbReference type="EMBL" id="KAK7463209.1"/>
    </source>
</evidence>
<reference evidence="2 3" key="1">
    <citation type="journal article" date="2023" name="Sci. Data">
        <title>Genome assembly of the Korean intertidal mud-creeper Batillaria attramentaria.</title>
        <authorList>
            <person name="Patra A.K."/>
            <person name="Ho P.T."/>
            <person name="Jun S."/>
            <person name="Lee S.J."/>
            <person name="Kim Y."/>
            <person name="Won Y.J."/>
        </authorList>
    </citation>
    <scope>NUCLEOTIDE SEQUENCE [LARGE SCALE GENOMIC DNA]</scope>
    <source>
        <strain evidence="2">Wonlab-2016</strain>
    </source>
</reference>
<keyword evidence="3" id="KW-1185">Reference proteome</keyword>
<dbReference type="EMBL" id="JACVVK020000607">
    <property type="protein sequence ID" value="KAK7463209.1"/>
    <property type="molecule type" value="Genomic_DNA"/>
</dbReference>
<evidence type="ECO:0000313" key="3">
    <source>
        <dbReference type="Proteomes" id="UP001519460"/>
    </source>
</evidence>